<evidence type="ECO:0000256" key="1">
    <source>
        <dbReference type="ARBA" id="ARBA00006461"/>
    </source>
</evidence>
<dbReference type="GO" id="GO:0003677">
    <property type="term" value="F:DNA binding"/>
    <property type="evidence" value="ECO:0007669"/>
    <property type="project" value="TreeGrafter"/>
</dbReference>
<gene>
    <name evidence="5" type="ORF">A9F13_22g00110</name>
</gene>
<feature type="region of interest" description="Disordered" evidence="4">
    <location>
        <begin position="1"/>
        <end position="272"/>
    </location>
</feature>
<feature type="compositionally biased region" description="Acidic residues" evidence="4">
    <location>
        <begin position="242"/>
        <end position="266"/>
    </location>
</feature>
<dbReference type="InterPro" id="IPR013256">
    <property type="entry name" value="Chromatin_SPT2"/>
</dbReference>
<reference evidence="5 6" key="1">
    <citation type="submission" date="2017-04" db="EMBL/GenBank/DDBJ databases">
        <title>Draft genome of the yeast Clavispora lusitaniae type strain CBS 6936.</title>
        <authorList>
            <person name="Durrens P."/>
            <person name="Klopp C."/>
            <person name="Biteau N."/>
            <person name="Fitton-Ouhabi V."/>
            <person name="Dementhon K."/>
            <person name="Accoceberry I."/>
            <person name="Sherman D.J."/>
            <person name="Noel T."/>
        </authorList>
    </citation>
    <scope>NUCLEOTIDE SEQUENCE [LARGE SCALE GENOMIC DNA]</scope>
    <source>
        <strain evidence="5 6">CBS 6936</strain>
    </source>
</reference>
<comment type="similarity">
    <text evidence="1">Belongs to the SPT2 family.</text>
</comment>
<dbReference type="Proteomes" id="UP000195602">
    <property type="component" value="Unassembled WGS sequence"/>
</dbReference>
<dbReference type="AlphaFoldDB" id="A0AA91PVJ7"/>
<dbReference type="OMA" id="IWAMFNR"/>
<feature type="compositionally biased region" description="Basic and acidic residues" evidence="4">
    <location>
        <begin position="59"/>
        <end position="84"/>
    </location>
</feature>
<evidence type="ECO:0000313" key="6">
    <source>
        <dbReference type="Proteomes" id="UP000195602"/>
    </source>
</evidence>
<evidence type="ECO:0000256" key="2">
    <source>
        <dbReference type="ARBA" id="ARBA00023054"/>
    </source>
</evidence>
<feature type="coiled-coil region" evidence="3">
    <location>
        <begin position="311"/>
        <end position="340"/>
    </location>
</feature>
<evidence type="ECO:0008006" key="7">
    <source>
        <dbReference type="Google" id="ProtNLM"/>
    </source>
</evidence>
<dbReference type="GO" id="GO:0006360">
    <property type="term" value="P:transcription by RNA polymerase I"/>
    <property type="evidence" value="ECO:0007669"/>
    <property type="project" value="TreeGrafter"/>
</dbReference>
<feature type="compositionally biased region" description="Basic and acidic residues" evidence="4">
    <location>
        <begin position="155"/>
        <end position="168"/>
    </location>
</feature>
<dbReference type="PANTHER" id="PTHR22691:SF8">
    <property type="entry name" value="PROTEIN SPT2 HOMOLOG"/>
    <property type="match status" value="1"/>
</dbReference>
<dbReference type="GO" id="GO:0005730">
    <property type="term" value="C:nucleolus"/>
    <property type="evidence" value="ECO:0007669"/>
    <property type="project" value="TreeGrafter"/>
</dbReference>
<evidence type="ECO:0000256" key="4">
    <source>
        <dbReference type="SAM" id="MobiDB-lite"/>
    </source>
</evidence>
<feature type="compositionally biased region" description="Low complexity" evidence="4">
    <location>
        <begin position="29"/>
        <end position="38"/>
    </location>
</feature>
<feature type="compositionally biased region" description="Low complexity" evidence="4">
    <location>
        <begin position="88"/>
        <end position="101"/>
    </location>
</feature>
<keyword evidence="2 3" id="KW-0175">Coiled coil</keyword>
<dbReference type="PANTHER" id="PTHR22691">
    <property type="entry name" value="YEAST SPT2-RELATED"/>
    <property type="match status" value="1"/>
</dbReference>
<accession>A0AA91PVJ7</accession>
<sequence>MSLSSILQKIQSKGQIRNPPPRPTPKPPTATALKPTYPSSSSSNERTVDPVVARLKAARKAEKEAKEREMRAKKGSAPKKETSHSRTSKTTSAASSGTRGTINRNKNASTQPLAPQKSERKPKMSFSELMKKASSIDQSKMSISIKPKTKTPEAQPRRKTPERDERRARTTSPRTQGRQEQKPESTIVRSNGGNSKHLKDVRSSQPERKAVAPRQPIPIRQPSSKLQSKLKSKKADKSQSGYDDEADEDEDDDLDSFIASDEEEQVSEEHDYDRDEIWSIFNRGRKRSYYEQYDDEDSDDMEATGAEILEEEALSKRIALKDDQRELLEEQRRAKLKEARKKAKR</sequence>
<comment type="caution">
    <text evidence="5">The sequence shown here is derived from an EMBL/GenBank/DDBJ whole genome shotgun (WGS) entry which is preliminary data.</text>
</comment>
<organism evidence="5 6">
    <name type="scientific">Clavispora lusitaniae</name>
    <name type="common">Candida lusitaniae</name>
    <dbReference type="NCBI Taxonomy" id="36911"/>
    <lineage>
        <taxon>Eukaryota</taxon>
        <taxon>Fungi</taxon>
        <taxon>Dikarya</taxon>
        <taxon>Ascomycota</taxon>
        <taxon>Saccharomycotina</taxon>
        <taxon>Pichiomycetes</taxon>
        <taxon>Metschnikowiaceae</taxon>
        <taxon>Clavispora</taxon>
    </lineage>
</organism>
<feature type="compositionally biased region" description="Pro residues" evidence="4">
    <location>
        <begin position="18"/>
        <end position="28"/>
    </location>
</feature>
<dbReference type="SMART" id="SM00784">
    <property type="entry name" value="SPT2"/>
    <property type="match status" value="1"/>
</dbReference>
<dbReference type="GO" id="GO:0042393">
    <property type="term" value="F:histone binding"/>
    <property type="evidence" value="ECO:0007669"/>
    <property type="project" value="TreeGrafter"/>
</dbReference>
<dbReference type="GO" id="GO:0006334">
    <property type="term" value="P:nucleosome assembly"/>
    <property type="evidence" value="ECO:0007669"/>
    <property type="project" value="TreeGrafter"/>
</dbReference>
<evidence type="ECO:0000313" key="5">
    <source>
        <dbReference type="EMBL" id="OVF05473.1"/>
    </source>
</evidence>
<feature type="compositionally biased region" description="Basic and acidic residues" evidence="4">
    <location>
        <begin position="197"/>
        <end position="210"/>
    </location>
</feature>
<evidence type="ECO:0000256" key="3">
    <source>
        <dbReference type="SAM" id="Coils"/>
    </source>
</evidence>
<dbReference type="Pfam" id="PF08243">
    <property type="entry name" value="SPT2"/>
    <property type="match status" value="1"/>
</dbReference>
<protein>
    <recommendedName>
        <fullName evidence="7">SPT2 chromatin protein</fullName>
    </recommendedName>
</protein>
<dbReference type="KEGG" id="clus:A9F13_22g00110"/>
<feature type="compositionally biased region" description="Polar residues" evidence="4">
    <location>
        <begin position="102"/>
        <end position="113"/>
    </location>
</feature>
<feature type="compositionally biased region" description="Polar residues" evidence="4">
    <location>
        <begin position="1"/>
        <end position="15"/>
    </location>
</feature>
<name>A0AA91PVJ7_CLALS</name>
<proteinExistence type="inferred from homology"/>
<dbReference type="EMBL" id="LYUB02000022">
    <property type="protein sequence ID" value="OVF05473.1"/>
    <property type="molecule type" value="Genomic_DNA"/>
</dbReference>